<dbReference type="Proteomes" id="UP001281761">
    <property type="component" value="Unassembled WGS sequence"/>
</dbReference>
<reference evidence="3 4" key="1">
    <citation type="journal article" date="2022" name="bioRxiv">
        <title>Genomics of Preaxostyla Flagellates Illuminates Evolutionary Transitions and the Path Towards Mitochondrial Loss.</title>
        <authorList>
            <person name="Novak L.V.F."/>
            <person name="Treitli S.C."/>
            <person name="Pyrih J."/>
            <person name="Halakuc P."/>
            <person name="Pipaliya S.V."/>
            <person name="Vacek V."/>
            <person name="Brzon O."/>
            <person name="Soukal P."/>
            <person name="Eme L."/>
            <person name="Dacks J.B."/>
            <person name="Karnkowska A."/>
            <person name="Elias M."/>
            <person name="Hampl V."/>
        </authorList>
    </citation>
    <scope>NUCLEOTIDE SEQUENCE [LARGE SCALE GENOMIC DNA]</scope>
    <source>
        <strain evidence="3">NAU3</strain>
        <tissue evidence="3">Gut</tissue>
    </source>
</reference>
<evidence type="ECO:0000256" key="1">
    <source>
        <dbReference type="SAM" id="Coils"/>
    </source>
</evidence>
<dbReference type="EMBL" id="JARBJD010000209">
    <property type="protein sequence ID" value="KAK2947149.1"/>
    <property type="molecule type" value="Genomic_DNA"/>
</dbReference>
<evidence type="ECO:0000313" key="3">
    <source>
        <dbReference type="EMBL" id="KAK2947149.1"/>
    </source>
</evidence>
<proteinExistence type="predicted"/>
<sequence length="262" mass="29959">MEVTTPSVSPNVFEKAIQKILEEVNALHDQFNDEHMPLDVFYSGLLAVHNKLKTVSDQISDTISKMTNEVKNTEQTHATIIDLLTRTPNNEELIQLKQKSDELLRLSQNELKNYSNCLYLTNRILKTITDQIQELNNVMQGKEIVREYAKEDPTPTKSPQVVSPGPEDSTAPTPLETKLSEAEEIQRLKRHLNDLEAEVTQFDEYKVQHEKKISELNTTIQEGKERERRLQEMIGSLLLLQKNTLSSTQVVTFSAETGQQKE</sequence>
<comment type="caution">
    <text evidence="3">The sequence shown here is derived from an EMBL/GenBank/DDBJ whole genome shotgun (WGS) entry which is preliminary data.</text>
</comment>
<feature type="coiled-coil region" evidence="1">
    <location>
        <begin position="178"/>
        <end position="233"/>
    </location>
</feature>
<keyword evidence="1" id="KW-0175">Coiled coil</keyword>
<protein>
    <submittedName>
        <fullName evidence="3">Uncharacterized protein</fullName>
    </submittedName>
</protein>
<keyword evidence="4" id="KW-1185">Reference proteome</keyword>
<evidence type="ECO:0000313" key="4">
    <source>
        <dbReference type="Proteomes" id="UP001281761"/>
    </source>
</evidence>
<evidence type="ECO:0000256" key="2">
    <source>
        <dbReference type="SAM" id="MobiDB-lite"/>
    </source>
</evidence>
<organism evidence="3 4">
    <name type="scientific">Blattamonas nauphoetae</name>
    <dbReference type="NCBI Taxonomy" id="2049346"/>
    <lineage>
        <taxon>Eukaryota</taxon>
        <taxon>Metamonada</taxon>
        <taxon>Preaxostyla</taxon>
        <taxon>Oxymonadida</taxon>
        <taxon>Blattamonas</taxon>
    </lineage>
</organism>
<gene>
    <name evidence="3" type="ORF">BLNAU_17925</name>
</gene>
<name>A0ABQ9X5W2_9EUKA</name>
<accession>A0ABQ9X5W2</accession>
<feature type="region of interest" description="Disordered" evidence="2">
    <location>
        <begin position="148"/>
        <end position="177"/>
    </location>
</feature>
<dbReference type="Gene3D" id="1.10.601.10">
    <property type="entry name" value="RNA Polymerase Primary Sigma Factor"/>
    <property type="match status" value="1"/>
</dbReference>